<accession>A0ABQ6MHZ7</accession>
<dbReference type="EMBL" id="BRYB01000269">
    <property type="protein sequence ID" value="GMI26679.1"/>
    <property type="molecule type" value="Genomic_DNA"/>
</dbReference>
<evidence type="ECO:0000313" key="3">
    <source>
        <dbReference type="EMBL" id="GMI26679.1"/>
    </source>
</evidence>
<feature type="compositionally biased region" description="Acidic residues" evidence="1">
    <location>
        <begin position="336"/>
        <end position="349"/>
    </location>
</feature>
<feature type="non-terminal residue" evidence="3">
    <location>
        <position position="1"/>
    </location>
</feature>
<feature type="region of interest" description="Disordered" evidence="1">
    <location>
        <begin position="64"/>
        <end position="107"/>
    </location>
</feature>
<sequence>AGPPPLQQAAHFLSSAAAVVALCVGSSCLPAPAHAAAGSWAPPVPGSLAVAAREVEEMSFEMPSYGAATGSSDVKLNRGGDGRLTNLGSPSPAPAPAPVPPGRSVSDRLALPSLDAQLPKLSAPRLPKLELPAAPKAPAMSKSVNKGYATGDEKAGEFKPVGVAPLAKPKAPAPAPAKPKFEAPALPKFEAPALPKFEAPALPKFDAPKAPDMSAFKAPDMSAFKAPDLSKLGLDSISAPAMPKIDVPKMPKFSMPAMPDMPKMPDMPAVKGGGPLRYKFMCPYGGCTNNKAKNQSLTLAAWTTQWEEDPEMEQRLMSFVRRRDRAEEKRKKREEEESDDDDEDVTEVL</sequence>
<proteinExistence type="predicted"/>
<name>A0ABQ6MHZ7_9STRA</name>
<feature type="compositionally biased region" description="Pro residues" evidence="1">
    <location>
        <begin position="91"/>
        <end position="101"/>
    </location>
</feature>
<organism evidence="3 4">
    <name type="scientific">Tetraparma gracilis</name>
    <dbReference type="NCBI Taxonomy" id="2962635"/>
    <lineage>
        <taxon>Eukaryota</taxon>
        <taxon>Sar</taxon>
        <taxon>Stramenopiles</taxon>
        <taxon>Ochrophyta</taxon>
        <taxon>Bolidophyceae</taxon>
        <taxon>Parmales</taxon>
        <taxon>Triparmaceae</taxon>
        <taxon>Tetraparma</taxon>
    </lineage>
</organism>
<feature type="signal peptide" evidence="2">
    <location>
        <begin position="1"/>
        <end position="21"/>
    </location>
</feature>
<keyword evidence="2" id="KW-0732">Signal</keyword>
<comment type="caution">
    <text evidence="3">The sequence shown here is derived from an EMBL/GenBank/DDBJ whole genome shotgun (WGS) entry which is preliminary data.</text>
</comment>
<gene>
    <name evidence="3" type="ORF">TeGR_g349</name>
</gene>
<dbReference type="Proteomes" id="UP001165060">
    <property type="component" value="Unassembled WGS sequence"/>
</dbReference>
<evidence type="ECO:0000313" key="4">
    <source>
        <dbReference type="Proteomes" id="UP001165060"/>
    </source>
</evidence>
<feature type="chain" id="PRO_5045984822" evidence="2">
    <location>
        <begin position="22"/>
        <end position="349"/>
    </location>
</feature>
<feature type="compositionally biased region" description="Basic and acidic residues" evidence="1">
    <location>
        <begin position="324"/>
        <end position="335"/>
    </location>
</feature>
<feature type="region of interest" description="Disordered" evidence="1">
    <location>
        <begin position="310"/>
        <end position="349"/>
    </location>
</feature>
<evidence type="ECO:0000256" key="1">
    <source>
        <dbReference type="SAM" id="MobiDB-lite"/>
    </source>
</evidence>
<reference evidence="3 4" key="1">
    <citation type="journal article" date="2023" name="Commun. Biol.">
        <title>Genome analysis of Parmales, the sister group of diatoms, reveals the evolutionary specialization of diatoms from phago-mixotrophs to photoautotrophs.</title>
        <authorList>
            <person name="Ban H."/>
            <person name="Sato S."/>
            <person name="Yoshikawa S."/>
            <person name="Yamada K."/>
            <person name="Nakamura Y."/>
            <person name="Ichinomiya M."/>
            <person name="Sato N."/>
            <person name="Blanc-Mathieu R."/>
            <person name="Endo H."/>
            <person name="Kuwata A."/>
            <person name="Ogata H."/>
        </authorList>
    </citation>
    <scope>NUCLEOTIDE SEQUENCE [LARGE SCALE GENOMIC DNA]</scope>
</reference>
<evidence type="ECO:0000256" key="2">
    <source>
        <dbReference type="SAM" id="SignalP"/>
    </source>
</evidence>
<keyword evidence="4" id="KW-1185">Reference proteome</keyword>
<protein>
    <submittedName>
        <fullName evidence="3">Uncharacterized protein</fullName>
    </submittedName>
</protein>